<organism evidence="3 4">
    <name type="scientific">Stylosanthes scabra</name>
    <dbReference type="NCBI Taxonomy" id="79078"/>
    <lineage>
        <taxon>Eukaryota</taxon>
        <taxon>Viridiplantae</taxon>
        <taxon>Streptophyta</taxon>
        <taxon>Embryophyta</taxon>
        <taxon>Tracheophyta</taxon>
        <taxon>Spermatophyta</taxon>
        <taxon>Magnoliopsida</taxon>
        <taxon>eudicotyledons</taxon>
        <taxon>Gunneridae</taxon>
        <taxon>Pentapetalae</taxon>
        <taxon>rosids</taxon>
        <taxon>fabids</taxon>
        <taxon>Fabales</taxon>
        <taxon>Fabaceae</taxon>
        <taxon>Papilionoideae</taxon>
        <taxon>50 kb inversion clade</taxon>
        <taxon>dalbergioids sensu lato</taxon>
        <taxon>Dalbergieae</taxon>
        <taxon>Pterocarpus clade</taxon>
        <taxon>Stylosanthes</taxon>
    </lineage>
</organism>
<feature type="compositionally biased region" description="Polar residues" evidence="1">
    <location>
        <begin position="183"/>
        <end position="192"/>
    </location>
</feature>
<sequence length="192" mass="21498">MADSTKVRLVRCPNCQTILPVLVDYSLYKCGACGSVLSAKRNDHGSASLLEKKDDETDHHYKSGNFSERISKRRAQQEHESQVVQEGSNKREKKWECLGESHWMIYKDTAETSSSKEIGHEKGVETEFLKILLESLPSDKTNILKQLKVTPSKLGDQSEASIKEGKDTQSSMPKVDIPVAKTDSFSQGRKPN</sequence>
<dbReference type="InterPro" id="IPR055126">
    <property type="entry name" value="EDR4-like_N"/>
</dbReference>
<dbReference type="PANTHER" id="PTHR31105:SF42">
    <property type="entry name" value="OS02G0258300 PROTEIN"/>
    <property type="match status" value="1"/>
</dbReference>
<dbReference type="Proteomes" id="UP001341840">
    <property type="component" value="Unassembled WGS sequence"/>
</dbReference>
<dbReference type="Pfam" id="PF22910">
    <property type="entry name" value="EDR4-like_1st"/>
    <property type="match status" value="1"/>
</dbReference>
<evidence type="ECO:0000313" key="3">
    <source>
        <dbReference type="EMBL" id="MED6216703.1"/>
    </source>
</evidence>
<accession>A0ABU6Z5Y0</accession>
<proteinExistence type="predicted"/>
<feature type="domain" description="Enhanced disease resistance 4-like N-terminal" evidence="2">
    <location>
        <begin position="6"/>
        <end position="39"/>
    </location>
</feature>
<feature type="region of interest" description="Disordered" evidence="1">
    <location>
        <begin position="151"/>
        <end position="192"/>
    </location>
</feature>
<comment type="caution">
    <text evidence="3">The sequence shown here is derived from an EMBL/GenBank/DDBJ whole genome shotgun (WGS) entry which is preliminary data.</text>
</comment>
<keyword evidence="4" id="KW-1185">Reference proteome</keyword>
<dbReference type="PANTHER" id="PTHR31105">
    <property type="entry name" value="EXTRA-LARGE G-PROTEIN-LIKE"/>
    <property type="match status" value="1"/>
</dbReference>
<reference evidence="3 4" key="1">
    <citation type="journal article" date="2023" name="Plants (Basel)">
        <title>Bridging the Gap: Combining Genomics and Transcriptomics Approaches to Understand Stylosanthes scabra, an Orphan Legume from the Brazilian Caatinga.</title>
        <authorList>
            <person name="Ferreira-Neto J.R.C."/>
            <person name="da Silva M.D."/>
            <person name="Binneck E."/>
            <person name="de Melo N.F."/>
            <person name="da Silva R.H."/>
            <person name="de Melo A.L.T.M."/>
            <person name="Pandolfi V."/>
            <person name="Bustamante F.O."/>
            <person name="Brasileiro-Vidal A.C."/>
            <person name="Benko-Iseppon A.M."/>
        </authorList>
    </citation>
    <scope>NUCLEOTIDE SEQUENCE [LARGE SCALE GENOMIC DNA]</scope>
    <source>
        <tissue evidence="3">Leaves</tissue>
    </source>
</reference>
<name>A0ABU6Z5Y0_9FABA</name>
<evidence type="ECO:0000256" key="1">
    <source>
        <dbReference type="SAM" id="MobiDB-lite"/>
    </source>
</evidence>
<dbReference type="InterPro" id="IPR040244">
    <property type="entry name" value="EDR4-like"/>
</dbReference>
<evidence type="ECO:0000259" key="2">
    <source>
        <dbReference type="Pfam" id="PF22910"/>
    </source>
</evidence>
<evidence type="ECO:0000313" key="4">
    <source>
        <dbReference type="Proteomes" id="UP001341840"/>
    </source>
</evidence>
<protein>
    <recommendedName>
        <fullName evidence="2">Enhanced disease resistance 4-like N-terminal domain-containing protein</fullName>
    </recommendedName>
</protein>
<gene>
    <name evidence="3" type="ORF">PIB30_010143</name>
</gene>
<dbReference type="EMBL" id="JASCZI010271884">
    <property type="protein sequence ID" value="MED6216703.1"/>
    <property type="molecule type" value="Genomic_DNA"/>
</dbReference>